<feature type="transmembrane region" description="Helical" evidence="7">
    <location>
        <begin position="51"/>
        <end position="73"/>
    </location>
</feature>
<comment type="similarity">
    <text evidence="5">Belongs to the SAT4 family.</text>
</comment>
<feature type="transmembrane region" description="Helical" evidence="7">
    <location>
        <begin position="244"/>
        <end position="268"/>
    </location>
</feature>
<dbReference type="Proteomes" id="UP000275385">
    <property type="component" value="Unassembled WGS sequence"/>
</dbReference>
<proteinExistence type="inferred from homology"/>
<evidence type="ECO:0000313" key="9">
    <source>
        <dbReference type="EMBL" id="RKU47478.1"/>
    </source>
</evidence>
<accession>A0A420YHW0</accession>
<comment type="subcellular location">
    <subcellularLocation>
        <location evidence="1">Membrane</location>
        <topology evidence="1">Multi-pass membrane protein</topology>
    </subcellularLocation>
</comment>
<dbReference type="AlphaFoldDB" id="A0A420YHW0"/>
<evidence type="ECO:0000256" key="4">
    <source>
        <dbReference type="ARBA" id="ARBA00023136"/>
    </source>
</evidence>
<feature type="domain" description="Rhodopsin" evidence="8">
    <location>
        <begin position="69"/>
        <end position="311"/>
    </location>
</feature>
<feature type="transmembrane region" description="Helical" evidence="7">
    <location>
        <begin position="208"/>
        <end position="232"/>
    </location>
</feature>
<dbReference type="STRING" id="177199.A0A420YHW0"/>
<gene>
    <name evidence="9" type="ORF">DL546_000730</name>
</gene>
<dbReference type="Pfam" id="PF20684">
    <property type="entry name" value="Fung_rhodopsin"/>
    <property type="match status" value="1"/>
</dbReference>
<evidence type="ECO:0000256" key="1">
    <source>
        <dbReference type="ARBA" id="ARBA00004141"/>
    </source>
</evidence>
<dbReference type="GO" id="GO:0016020">
    <property type="term" value="C:membrane"/>
    <property type="evidence" value="ECO:0007669"/>
    <property type="project" value="UniProtKB-SubCell"/>
</dbReference>
<evidence type="ECO:0000259" key="8">
    <source>
        <dbReference type="Pfam" id="PF20684"/>
    </source>
</evidence>
<feature type="compositionally biased region" description="Polar residues" evidence="6">
    <location>
        <begin position="404"/>
        <end position="417"/>
    </location>
</feature>
<keyword evidence="4 7" id="KW-0472">Membrane</keyword>
<dbReference type="PANTHER" id="PTHR33048">
    <property type="entry name" value="PTH11-LIKE INTEGRAL MEMBRANE PROTEIN (AFU_ORTHOLOGUE AFUA_5G11245)"/>
    <property type="match status" value="1"/>
</dbReference>
<dbReference type="OrthoDB" id="5283415at2759"/>
<feature type="transmembrane region" description="Helical" evidence="7">
    <location>
        <begin position="132"/>
        <end position="153"/>
    </location>
</feature>
<evidence type="ECO:0000256" key="3">
    <source>
        <dbReference type="ARBA" id="ARBA00022989"/>
    </source>
</evidence>
<comment type="caution">
    <text evidence="9">The sequence shown here is derived from an EMBL/GenBank/DDBJ whole genome shotgun (WGS) entry which is preliminary data.</text>
</comment>
<organism evidence="9 10">
    <name type="scientific">Coniochaeta pulveracea</name>
    <dbReference type="NCBI Taxonomy" id="177199"/>
    <lineage>
        <taxon>Eukaryota</taxon>
        <taxon>Fungi</taxon>
        <taxon>Dikarya</taxon>
        <taxon>Ascomycota</taxon>
        <taxon>Pezizomycotina</taxon>
        <taxon>Sordariomycetes</taxon>
        <taxon>Sordariomycetidae</taxon>
        <taxon>Coniochaetales</taxon>
        <taxon>Coniochaetaceae</taxon>
        <taxon>Coniochaeta</taxon>
    </lineage>
</organism>
<dbReference type="PANTHER" id="PTHR33048:SF55">
    <property type="entry name" value="INTEGRAL MEMBRANE PROTEIN"/>
    <property type="match status" value="1"/>
</dbReference>
<dbReference type="EMBL" id="QVQW01000008">
    <property type="protein sequence ID" value="RKU47478.1"/>
    <property type="molecule type" value="Genomic_DNA"/>
</dbReference>
<evidence type="ECO:0000256" key="7">
    <source>
        <dbReference type="SAM" id="Phobius"/>
    </source>
</evidence>
<keyword evidence="2 7" id="KW-0812">Transmembrane</keyword>
<feature type="transmembrane region" description="Helical" evidence="7">
    <location>
        <begin position="85"/>
        <end position="105"/>
    </location>
</feature>
<evidence type="ECO:0000256" key="2">
    <source>
        <dbReference type="ARBA" id="ARBA00022692"/>
    </source>
</evidence>
<feature type="region of interest" description="Disordered" evidence="6">
    <location>
        <begin position="323"/>
        <end position="352"/>
    </location>
</feature>
<name>A0A420YHW0_9PEZI</name>
<evidence type="ECO:0000256" key="5">
    <source>
        <dbReference type="ARBA" id="ARBA00038359"/>
    </source>
</evidence>
<keyword evidence="3 7" id="KW-1133">Transmembrane helix</keyword>
<keyword evidence="10" id="KW-1185">Reference proteome</keyword>
<dbReference type="InterPro" id="IPR052337">
    <property type="entry name" value="SAT4-like"/>
</dbReference>
<dbReference type="InterPro" id="IPR049326">
    <property type="entry name" value="Rhodopsin_dom_fungi"/>
</dbReference>
<protein>
    <recommendedName>
        <fullName evidence="8">Rhodopsin domain-containing protein</fullName>
    </recommendedName>
</protein>
<reference evidence="9 10" key="1">
    <citation type="submission" date="2018-08" db="EMBL/GenBank/DDBJ databases">
        <title>Draft genome of the lignicolous fungus Coniochaeta pulveracea.</title>
        <authorList>
            <person name="Borstlap C.J."/>
            <person name="De Witt R.N."/>
            <person name="Botha A."/>
            <person name="Volschenk H."/>
        </authorList>
    </citation>
    <scope>NUCLEOTIDE SEQUENCE [LARGE SCALE GENOMIC DNA]</scope>
    <source>
        <strain evidence="9 10">CAB683</strain>
    </source>
</reference>
<feature type="compositionally biased region" description="Polar residues" evidence="6">
    <location>
        <begin position="334"/>
        <end position="351"/>
    </location>
</feature>
<feature type="region of interest" description="Disordered" evidence="6">
    <location>
        <begin position="402"/>
        <end position="436"/>
    </location>
</feature>
<evidence type="ECO:0000313" key="10">
    <source>
        <dbReference type="Proteomes" id="UP000275385"/>
    </source>
</evidence>
<feature type="transmembrane region" description="Helical" evidence="7">
    <location>
        <begin position="165"/>
        <end position="188"/>
    </location>
</feature>
<evidence type="ECO:0000256" key="6">
    <source>
        <dbReference type="SAM" id="MobiDB-lite"/>
    </source>
</evidence>
<sequence>MAGTYIYTKFAEDFAAASDLALREAADNATAATPVWLGDKAFDITTPMQQFGFAIVVFFPVLAFIACCLRVYSRASTKQFGGDDLLVCAAMVLSIGETAATYMFMKTNFIGVHFKDIPVGAYDPIPGQIWNFVVQVLYNPILALVKTSVLMFLLRLGGQKPGVRLTIHVVNAINIALMIAIFLVVMFQCWPIERNWNPAAGGHCIQQGVFYLATAGLTLFTDCLVLGLPIWIFADLKMAFKTKVALILVFIVGFIVTIVGAVRFWFIYQGFFAPVSANSDPTYTLGFCTSAIETNLAIITASAPALRPLFRQWFPRLFSSGHTGQGSGYPDTYGLSNNHRSRTTATANGSVTPGMMLKDIKNKADHKIVRSQSPTASEEEIMTFNGIMRTTNVRISYADEDAATQDSSNFDSRNQGPYGTRSHEKDYAMRTSMSSL</sequence>